<dbReference type="PRINTS" id="PR00503">
    <property type="entry name" value="BROMODOMAIN"/>
</dbReference>
<dbReference type="GO" id="GO:0006338">
    <property type="term" value="P:chromatin remodeling"/>
    <property type="evidence" value="ECO:0007669"/>
    <property type="project" value="TreeGrafter"/>
</dbReference>
<keyword evidence="1 2" id="KW-0103">Bromodomain</keyword>
<sequence>MNPPDPNRIASMDYTHPVHTTNYGYPDLTAGGATSGAIGIHQRSESQSSQGLSSTSKQHPINPGPQGFNGVRKPGMTREQLKFCSSILKELKRHRDAGPFLAPVDPVLLNIPDYPSIIKNPMDLSTVEIKLNAVEYETFEDFGKDIKLIFDNCYLYNGTESPVSLAATSLNNAYERLLRRMPKESVKPAAEPTVVKESPKKAPAAPKLKKEPIKKEEKKEPKLIPVQLVTPGSTANALPLHMERPRAGSEERRPKRDIHAPSKEIPTGVSAKRKGSIRWKNDRQLRYCHTILRELSKKSNAEFMFPFMEPVDWEKLMIPDYPKIIKNPMDVGTIKQKLESDEYDNAEQFEADIRLVLWNCFKFNAPDNPVHVMGRRMESLFNDKWADLPPPPTPPPAEEVAVDSEDDSSDDVDSSDDKIAEMERHLKTLSEKLETMKATKKKEKGDKKAPIKLPQEKSKPKASSKPPKSPKSPTKVLEKKKSSIKRSRPVYSSSDEDVPMITFEQKKELSDSINNFEGDKLANIVQIIHDSMPHLRDNGGQEEIELDMDSLDPKTLYKLYQYVRKNSPAKRKRPIPKKIKPQYSEEDANKKINELERTLQRFDPPSHGKGTRSVHGDYSSSSGSSSSGSDSDDSESDHEPQ</sequence>
<feature type="compositionally biased region" description="Low complexity" evidence="3">
    <location>
        <begin position="461"/>
        <end position="475"/>
    </location>
</feature>
<feature type="compositionally biased region" description="Basic and acidic residues" evidence="3">
    <location>
        <begin position="429"/>
        <end position="459"/>
    </location>
</feature>
<dbReference type="Proteomes" id="UP000703661">
    <property type="component" value="Unassembled WGS sequence"/>
</dbReference>
<gene>
    <name evidence="6" type="ORF">BGZ80_004839</name>
</gene>
<feature type="compositionally biased region" description="Acidic residues" evidence="3">
    <location>
        <begin position="400"/>
        <end position="414"/>
    </location>
</feature>
<evidence type="ECO:0000313" key="6">
    <source>
        <dbReference type="EMBL" id="KAG0007301.1"/>
    </source>
</evidence>
<evidence type="ECO:0000256" key="2">
    <source>
        <dbReference type="PROSITE-ProRule" id="PRU00035"/>
    </source>
</evidence>
<feature type="region of interest" description="Disordered" evidence="3">
    <location>
        <begin position="384"/>
        <end position="417"/>
    </location>
</feature>
<feature type="compositionally biased region" description="Basic and acidic residues" evidence="3">
    <location>
        <begin position="208"/>
        <end position="219"/>
    </location>
</feature>
<feature type="compositionally biased region" description="Pro residues" evidence="3">
    <location>
        <begin position="388"/>
        <end position="397"/>
    </location>
</feature>
<feature type="compositionally biased region" description="Basic residues" evidence="3">
    <location>
        <begin position="567"/>
        <end position="580"/>
    </location>
</feature>
<feature type="compositionally biased region" description="Low complexity" evidence="3">
    <location>
        <begin position="616"/>
        <end position="629"/>
    </location>
</feature>
<dbReference type="SMART" id="SM00297">
    <property type="entry name" value="BROMO"/>
    <property type="match status" value="2"/>
</dbReference>
<dbReference type="Pfam" id="PF00439">
    <property type="entry name" value="Bromodomain"/>
    <property type="match status" value="2"/>
</dbReference>
<dbReference type="GO" id="GO:0000785">
    <property type="term" value="C:chromatin"/>
    <property type="evidence" value="ECO:0007669"/>
    <property type="project" value="TreeGrafter"/>
</dbReference>
<feature type="region of interest" description="Disordered" evidence="3">
    <location>
        <begin position="429"/>
        <end position="496"/>
    </location>
</feature>
<comment type="caution">
    <text evidence="6">The sequence shown here is derived from an EMBL/GenBank/DDBJ whole genome shotgun (WGS) entry which is preliminary data.</text>
</comment>
<feature type="region of interest" description="Disordered" evidence="3">
    <location>
        <begin position="244"/>
        <end position="276"/>
    </location>
</feature>
<dbReference type="AlphaFoldDB" id="A0A9P6MLV4"/>
<dbReference type="Gene3D" id="1.20.920.10">
    <property type="entry name" value="Bromodomain-like"/>
    <property type="match status" value="2"/>
</dbReference>
<dbReference type="GO" id="GO:0006355">
    <property type="term" value="P:regulation of DNA-templated transcription"/>
    <property type="evidence" value="ECO:0007669"/>
    <property type="project" value="TreeGrafter"/>
</dbReference>
<name>A0A9P6MLV4_9FUNG</name>
<dbReference type="PROSITE" id="PS51525">
    <property type="entry name" value="NET"/>
    <property type="match status" value="1"/>
</dbReference>
<dbReference type="Gene3D" id="1.20.1270.220">
    <property type="match status" value="1"/>
</dbReference>
<organism evidence="6 7">
    <name type="scientific">Entomortierella chlamydospora</name>
    <dbReference type="NCBI Taxonomy" id="101097"/>
    <lineage>
        <taxon>Eukaryota</taxon>
        <taxon>Fungi</taxon>
        <taxon>Fungi incertae sedis</taxon>
        <taxon>Mucoromycota</taxon>
        <taxon>Mortierellomycotina</taxon>
        <taxon>Mortierellomycetes</taxon>
        <taxon>Mortierellales</taxon>
        <taxon>Mortierellaceae</taxon>
        <taxon>Entomortierella</taxon>
    </lineage>
</organism>
<feature type="compositionally biased region" description="Acidic residues" evidence="3">
    <location>
        <begin position="630"/>
        <end position="641"/>
    </location>
</feature>
<proteinExistence type="predicted"/>
<evidence type="ECO:0000256" key="3">
    <source>
        <dbReference type="SAM" id="MobiDB-lite"/>
    </source>
</evidence>
<feature type="region of interest" description="Disordered" evidence="3">
    <location>
        <begin position="184"/>
        <end position="219"/>
    </location>
</feature>
<dbReference type="InterPro" id="IPR038336">
    <property type="entry name" value="NET_sf"/>
</dbReference>
<evidence type="ECO:0000259" key="4">
    <source>
        <dbReference type="PROSITE" id="PS50014"/>
    </source>
</evidence>
<evidence type="ECO:0000256" key="1">
    <source>
        <dbReference type="ARBA" id="ARBA00023117"/>
    </source>
</evidence>
<feature type="domain" description="NET" evidence="5">
    <location>
        <begin position="491"/>
        <end position="574"/>
    </location>
</feature>
<feature type="domain" description="Bromo" evidence="4">
    <location>
        <begin position="299"/>
        <end position="371"/>
    </location>
</feature>
<dbReference type="InterPro" id="IPR050935">
    <property type="entry name" value="Bromo_chromatin_reader"/>
</dbReference>
<dbReference type="Pfam" id="PF17035">
    <property type="entry name" value="BET"/>
    <property type="match status" value="1"/>
</dbReference>
<dbReference type="GO" id="GO:0005634">
    <property type="term" value="C:nucleus"/>
    <property type="evidence" value="ECO:0007669"/>
    <property type="project" value="TreeGrafter"/>
</dbReference>
<dbReference type="SUPFAM" id="SSF47370">
    <property type="entry name" value="Bromodomain"/>
    <property type="match status" value="2"/>
</dbReference>
<feature type="compositionally biased region" description="Basic and acidic residues" evidence="3">
    <location>
        <begin position="587"/>
        <end position="606"/>
    </location>
</feature>
<feature type="region of interest" description="Disordered" evidence="3">
    <location>
        <begin position="41"/>
        <end position="73"/>
    </location>
</feature>
<keyword evidence="7" id="KW-1185">Reference proteome</keyword>
<dbReference type="PROSITE" id="PS50014">
    <property type="entry name" value="BROMODOMAIN_2"/>
    <property type="match status" value="2"/>
</dbReference>
<protein>
    <recommendedName>
        <fullName evidence="8">Bromodomain-containing protein</fullName>
    </recommendedName>
</protein>
<dbReference type="PANTHER" id="PTHR22880">
    <property type="entry name" value="FALZ-RELATED BROMODOMAIN-CONTAINING PROTEINS"/>
    <property type="match status" value="1"/>
</dbReference>
<evidence type="ECO:0000313" key="7">
    <source>
        <dbReference type="Proteomes" id="UP000703661"/>
    </source>
</evidence>
<dbReference type="EMBL" id="JAAAID010002420">
    <property type="protein sequence ID" value="KAG0007301.1"/>
    <property type="molecule type" value="Genomic_DNA"/>
</dbReference>
<dbReference type="PANTHER" id="PTHR22880:SF225">
    <property type="entry name" value="BROMODOMAIN-CONTAINING PROTEIN BET-1-RELATED"/>
    <property type="match status" value="1"/>
</dbReference>
<evidence type="ECO:0008006" key="8">
    <source>
        <dbReference type="Google" id="ProtNLM"/>
    </source>
</evidence>
<feature type="non-terminal residue" evidence="6">
    <location>
        <position position="641"/>
    </location>
</feature>
<evidence type="ECO:0000259" key="5">
    <source>
        <dbReference type="PROSITE" id="PS51525"/>
    </source>
</evidence>
<feature type="domain" description="Bromo" evidence="4">
    <location>
        <begin position="92"/>
        <end position="164"/>
    </location>
</feature>
<dbReference type="InterPro" id="IPR027353">
    <property type="entry name" value="NET_dom"/>
</dbReference>
<accession>A0A9P6MLV4</accession>
<feature type="compositionally biased region" description="Basic and acidic residues" evidence="3">
    <location>
        <begin position="244"/>
        <end position="262"/>
    </location>
</feature>
<dbReference type="InterPro" id="IPR036427">
    <property type="entry name" value="Bromodomain-like_sf"/>
</dbReference>
<dbReference type="InterPro" id="IPR001487">
    <property type="entry name" value="Bromodomain"/>
</dbReference>
<reference evidence="6" key="1">
    <citation type="journal article" date="2020" name="Fungal Divers.">
        <title>Resolving the Mortierellaceae phylogeny through synthesis of multi-gene phylogenetics and phylogenomics.</title>
        <authorList>
            <person name="Vandepol N."/>
            <person name="Liber J."/>
            <person name="Desiro A."/>
            <person name="Na H."/>
            <person name="Kennedy M."/>
            <person name="Barry K."/>
            <person name="Grigoriev I.V."/>
            <person name="Miller A.N."/>
            <person name="O'Donnell K."/>
            <person name="Stajich J.E."/>
            <person name="Bonito G."/>
        </authorList>
    </citation>
    <scope>NUCLEOTIDE SEQUENCE</scope>
    <source>
        <strain evidence="6">NRRL 2769</strain>
    </source>
</reference>
<feature type="region of interest" description="Disordered" evidence="3">
    <location>
        <begin position="566"/>
        <end position="641"/>
    </location>
</feature>
<feature type="compositionally biased region" description="Low complexity" evidence="3">
    <location>
        <begin position="41"/>
        <end position="58"/>
    </location>
</feature>